<dbReference type="GO" id="GO:0030976">
    <property type="term" value="F:thiamine pyrophosphate binding"/>
    <property type="evidence" value="ECO:0007669"/>
    <property type="project" value="TreeGrafter"/>
</dbReference>
<dbReference type="OrthoDB" id="366726at2"/>
<name>A0A3P3TZ41_9BACL</name>
<protein>
    <submittedName>
        <fullName evidence="3">Extracellular solute-binding protein</fullName>
    </submittedName>
</protein>
<dbReference type="PROSITE" id="PS51257">
    <property type="entry name" value="PROKAR_LIPOPROTEIN"/>
    <property type="match status" value="1"/>
</dbReference>
<dbReference type="Pfam" id="PF13343">
    <property type="entry name" value="SBP_bac_6"/>
    <property type="match status" value="1"/>
</dbReference>
<sequence length="385" mass="41598">MKSWLKKRLAFGLVLSLFVLMLAACGAGGGKEGSSNTSGNAAANAGANAGAGAPAEEISLADLEKKAKEEGSVVSVGMPDSWANWKDTWADLLTKYSLQHTDTDMSSADEINKFEAEKDKPTADIGDVGIAFGPVAVDKGVTQPYKTSYWDEIPDWAKDKDGHWVVGYTGSIAIFTNTDLVKQAPQSWEDLKNGDYKIIVGDVTKAAQAQMAVLAAAMAYGGDETNIEPGIAYFEDLAKKGRLSNAEASLANIEKGEVQVTLFWDFNALNYRDQLGGVDKFNVAIPKEGSVVSGYATIINKYAPHPNAAKLAREYILSDEGQINLAKGYARPIRESVQLPEDVAAKLLPAEAYANVKPVSDYKAWEETAKQLPQLWQERVLVHMN</sequence>
<evidence type="ECO:0000313" key="4">
    <source>
        <dbReference type="Proteomes" id="UP000267017"/>
    </source>
</evidence>
<dbReference type="PANTHER" id="PTHR30006">
    <property type="entry name" value="THIAMINE-BINDING PERIPLASMIC PROTEIN-RELATED"/>
    <property type="match status" value="1"/>
</dbReference>
<dbReference type="Gene3D" id="3.40.190.10">
    <property type="entry name" value="Periplasmic binding protein-like II"/>
    <property type="match status" value="2"/>
</dbReference>
<accession>A0A3P3TZ41</accession>
<dbReference type="GO" id="GO:0015888">
    <property type="term" value="P:thiamine transport"/>
    <property type="evidence" value="ECO:0007669"/>
    <property type="project" value="TreeGrafter"/>
</dbReference>
<keyword evidence="4" id="KW-1185">Reference proteome</keyword>
<dbReference type="RefSeq" id="WP_128631210.1">
    <property type="nucleotide sequence ID" value="NZ_RRCN01000001.1"/>
</dbReference>
<evidence type="ECO:0000256" key="2">
    <source>
        <dbReference type="SAM" id="SignalP"/>
    </source>
</evidence>
<dbReference type="PANTHER" id="PTHR30006:SF2">
    <property type="entry name" value="ABC TRANSPORTER SUBSTRATE-BINDING PROTEIN"/>
    <property type="match status" value="1"/>
</dbReference>
<organism evidence="3 4">
    <name type="scientific">Paenibacillus oralis</name>
    <dbReference type="NCBI Taxonomy" id="2490856"/>
    <lineage>
        <taxon>Bacteria</taxon>
        <taxon>Bacillati</taxon>
        <taxon>Bacillota</taxon>
        <taxon>Bacilli</taxon>
        <taxon>Bacillales</taxon>
        <taxon>Paenibacillaceae</taxon>
        <taxon>Paenibacillus</taxon>
    </lineage>
</organism>
<proteinExistence type="predicted"/>
<reference evidence="3 4" key="1">
    <citation type="submission" date="2018-11" db="EMBL/GenBank/DDBJ databases">
        <title>Genome sequencing of Paenibacillus sp. KCOM 3021 (= ChDC PVNT-B20).</title>
        <authorList>
            <person name="Kook J.-K."/>
            <person name="Park S.-N."/>
            <person name="Lim Y.K."/>
        </authorList>
    </citation>
    <scope>NUCLEOTIDE SEQUENCE [LARGE SCALE GENOMIC DNA]</scope>
    <source>
        <strain evidence="3 4">KCOM 3021</strain>
    </source>
</reference>
<keyword evidence="1 2" id="KW-0732">Signal</keyword>
<feature type="chain" id="PRO_5039011299" evidence="2">
    <location>
        <begin position="24"/>
        <end position="385"/>
    </location>
</feature>
<evidence type="ECO:0000256" key="1">
    <source>
        <dbReference type="ARBA" id="ARBA00022729"/>
    </source>
</evidence>
<dbReference type="EMBL" id="RRCN01000001">
    <property type="protein sequence ID" value="RRJ63367.1"/>
    <property type="molecule type" value="Genomic_DNA"/>
</dbReference>
<dbReference type="Proteomes" id="UP000267017">
    <property type="component" value="Unassembled WGS sequence"/>
</dbReference>
<feature type="signal peptide" evidence="2">
    <location>
        <begin position="1"/>
        <end position="23"/>
    </location>
</feature>
<dbReference type="GO" id="GO:0030975">
    <property type="term" value="F:thiamine binding"/>
    <property type="evidence" value="ECO:0007669"/>
    <property type="project" value="TreeGrafter"/>
</dbReference>
<dbReference type="SUPFAM" id="SSF53850">
    <property type="entry name" value="Periplasmic binding protein-like II"/>
    <property type="match status" value="1"/>
</dbReference>
<evidence type="ECO:0000313" key="3">
    <source>
        <dbReference type="EMBL" id="RRJ63367.1"/>
    </source>
</evidence>
<gene>
    <name evidence="3" type="ORF">EHV15_10885</name>
</gene>
<comment type="caution">
    <text evidence="3">The sequence shown here is derived from an EMBL/GenBank/DDBJ whole genome shotgun (WGS) entry which is preliminary data.</text>
</comment>
<dbReference type="AlphaFoldDB" id="A0A3P3TZ41"/>
<dbReference type="GO" id="GO:0030288">
    <property type="term" value="C:outer membrane-bounded periplasmic space"/>
    <property type="evidence" value="ECO:0007669"/>
    <property type="project" value="TreeGrafter"/>
</dbReference>